<feature type="compositionally biased region" description="Polar residues" evidence="1">
    <location>
        <begin position="104"/>
        <end position="116"/>
    </location>
</feature>
<dbReference type="Gene3D" id="1.10.8.10">
    <property type="entry name" value="DNA helicase RuvA subunit, C-terminal domain"/>
    <property type="match status" value="1"/>
</dbReference>
<dbReference type="InterPro" id="IPR009719">
    <property type="entry name" value="GIP1_N"/>
</dbReference>
<dbReference type="InterPro" id="IPR009060">
    <property type="entry name" value="UBA-like_sf"/>
</dbReference>
<feature type="region of interest" description="Disordered" evidence="1">
    <location>
        <begin position="57"/>
        <end position="184"/>
    </location>
</feature>
<dbReference type="PANTHER" id="PTHR46445:SF3">
    <property type="entry name" value="RNA POLYMERASE II DEGRADATION FACTOR-LIKE PROTEIN (DUF1296)-RELATED"/>
    <property type="match status" value="1"/>
</dbReference>
<organism evidence="3 4">
    <name type="scientific">Trapa incisa</name>
    <dbReference type="NCBI Taxonomy" id="236973"/>
    <lineage>
        <taxon>Eukaryota</taxon>
        <taxon>Viridiplantae</taxon>
        <taxon>Streptophyta</taxon>
        <taxon>Embryophyta</taxon>
        <taxon>Tracheophyta</taxon>
        <taxon>Spermatophyta</taxon>
        <taxon>Magnoliopsida</taxon>
        <taxon>eudicotyledons</taxon>
        <taxon>Gunneridae</taxon>
        <taxon>Pentapetalae</taxon>
        <taxon>rosids</taxon>
        <taxon>malvids</taxon>
        <taxon>Myrtales</taxon>
        <taxon>Lythraceae</taxon>
        <taxon>Trapa</taxon>
    </lineage>
</organism>
<accession>A0AAN7KP62</accession>
<protein>
    <recommendedName>
        <fullName evidence="2">GBF-interacting protein 1 N-terminal domain-containing protein</fullName>
    </recommendedName>
</protein>
<reference evidence="3 4" key="1">
    <citation type="journal article" date="2023" name="Hortic Res">
        <title>Pangenome of water caltrop reveals structural variations and asymmetric subgenome divergence after allopolyploidization.</title>
        <authorList>
            <person name="Zhang X."/>
            <person name="Chen Y."/>
            <person name="Wang L."/>
            <person name="Yuan Y."/>
            <person name="Fang M."/>
            <person name="Shi L."/>
            <person name="Lu R."/>
            <person name="Comes H.P."/>
            <person name="Ma Y."/>
            <person name="Chen Y."/>
            <person name="Huang G."/>
            <person name="Zhou Y."/>
            <person name="Zheng Z."/>
            <person name="Qiu Y."/>
        </authorList>
    </citation>
    <scope>NUCLEOTIDE SEQUENCE [LARGE SCALE GENOMIC DNA]</scope>
    <source>
        <tissue evidence="3">Roots</tissue>
    </source>
</reference>
<feature type="compositionally biased region" description="Polar residues" evidence="1">
    <location>
        <begin position="214"/>
        <end position="254"/>
    </location>
</feature>
<sequence length="861" mass="92033">MGSKGGGGAGNNGISGIPSVFRKIVQSVKEIVNCSELEIYAALKECNMDPNEAVNRLLTQDPFREVKSKREKKKENKDTTDTKTRGTNNTSSRGTKSGSDRNASRGRTSVSVSAESATLHGKSASKKENGAHSFTGSSSFASVASGNNGNRRPPTYSDSSTLENKVSARGENDMVSGAVQPTSGFQPAWFGVPGQVSMADIVKMGRPLGKISAGATNPPNHQHTGPQSASSRDIFHPQSSNTLKSEPVFSNTQHPLADEEWPLDEQEAPPNDDWPPFEKSHCTMSSVLEAPLESELFSDQSNLPMERRGQLLASQLDGVHLSDDGSHETYVNHIGVTSISSRNVEEDNQDTSIYNGNTQNDTFEPHHAYEHNAGEDGVSAESLIVPQQHLGKKDDLAVSDEGGPAVVIPAHLQVHTLDCQHLSFGSFGAGIGANLPTSLPSRTVNINLDNASSAADTTSFSQADARQPEHYADDDLGPSPSDMGNVNVPAGDVNFDTIPASRSELLQPETTEDVPGSQYTFTSSAPGYSYENSQNLNAAFGHTQTSSQVQNLAPFSDVLSAYTSSLPNTLLSSTVQTGRESDVPYFPFPVTQSMATKFSNPTPSISTSIMSSPDAFRTGGISTAQQTGQTIPTGAAALPQHLAMHPYSQHTLPLGPFANMVSYPFLPQSYPYMPSAFQQTFAASSSYPQSLAAMLPQYKNSLSVSNLPQSATIASGYGLSNLSSIHGGNFALNQPAAAPSVSTIGYEDALSSQYKDASHLLSLQQQNDNSALWINGLGSRTMPAVPANNYFNYQGQSQQPVSLRQGQQQPSQHFGGYPNIYQSAGMSLDQQQQMARDGSLIGTHLQGQQPKQSPQLWQNTY</sequence>
<dbReference type="AlphaFoldDB" id="A0AAN7KP62"/>
<dbReference type="PANTHER" id="PTHR46445">
    <property type="entry name" value="RNA POLYMERASE II DEGRADATION FACTOR-LIKE PROTEIN (DUF1296)"/>
    <property type="match status" value="1"/>
</dbReference>
<gene>
    <name evidence="3" type="ORF">SAY87_031363</name>
</gene>
<proteinExistence type="predicted"/>
<dbReference type="SUPFAM" id="SSF46934">
    <property type="entry name" value="UBA-like"/>
    <property type="match status" value="1"/>
</dbReference>
<evidence type="ECO:0000313" key="3">
    <source>
        <dbReference type="EMBL" id="KAK4770831.1"/>
    </source>
</evidence>
<feature type="compositionally biased region" description="Polar residues" evidence="1">
    <location>
        <begin position="797"/>
        <end position="812"/>
    </location>
</feature>
<dbReference type="Proteomes" id="UP001345219">
    <property type="component" value="Chromosome 24"/>
</dbReference>
<feature type="compositionally biased region" description="Polar residues" evidence="1">
    <location>
        <begin position="455"/>
        <end position="464"/>
    </location>
</feature>
<comment type="caution">
    <text evidence="3">The sequence shown here is derived from an EMBL/GenBank/DDBJ whole genome shotgun (WGS) entry which is preliminary data.</text>
</comment>
<feature type="compositionally biased region" description="Basic and acidic residues" evidence="1">
    <location>
        <begin position="62"/>
        <end position="84"/>
    </location>
</feature>
<dbReference type="Pfam" id="PF06972">
    <property type="entry name" value="GIP1_N"/>
    <property type="match status" value="1"/>
</dbReference>
<evidence type="ECO:0000259" key="2">
    <source>
        <dbReference type="Pfam" id="PF06972"/>
    </source>
</evidence>
<feature type="region of interest" description="Disordered" evidence="1">
    <location>
        <begin position="797"/>
        <end position="822"/>
    </location>
</feature>
<feature type="domain" description="GBF-interacting protein 1 N-terminal" evidence="2">
    <location>
        <begin position="17"/>
        <end position="75"/>
    </location>
</feature>
<feature type="region of interest" description="Disordered" evidence="1">
    <location>
        <begin position="455"/>
        <end position="488"/>
    </location>
</feature>
<evidence type="ECO:0000313" key="4">
    <source>
        <dbReference type="Proteomes" id="UP001345219"/>
    </source>
</evidence>
<evidence type="ECO:0000256" key="1">
    <source>
        <dbReference type="SAM" id="MobiDB-lite"/>
    </source>
</evidence>
<keyword evidence="4" id="KW-1185">Reference proteome</keyword>
<feature type="region of interest" description="Disordered" evidence="1">
    <location>
        <begin position="209"/>
        <end position="255"/>
    </location>
</feature>
<dbReference type="EMBL" id="JAXIOK010000005">
    <property type="protein sequence ID" value="KAK4770831.1"/>
    <property type="molecule type" value="Genomic_DNA"/>
</dbReference>
<feature type="compositionally biased region" description="Polar residues" evidence="1">
    <location>
        <begin position="132"/>
        <end position="164"/>
    </location>
</feature>
<name>A0AAN7KP62_9MYRT</name>